<protein>
    <submittedName>
        <fullName evidence="2">Heme-binding protein HmuY</fullName>
    </submittedName>
</protein>
<evidence type="ECO:0000313" key="2">
    <source>
        <dbReference type="EMBL" id="TGK07861.1"/>
    </source>
</evidence>
<sequence>MKSIYSFIIILLGISLTFCGGPDNGGDDALALLAASSDPVDPCLNFTGEATTTGSSTKSSEINASSESCWVYVDLKSGGVIVSKSGSWDMKFKRFVLGTNSGTSGAGSGGACFNASNASLDDVNSSSCTLEVDKEMTQTGGGGFGNADENASPSFWDWYDYDSVTHILTPKTRYYLVRASDGSTYFAVKMTGYYASVGGTSGYPQFQWKIIP</sequence>
<dbReference type="InterPro" id="IPR025921">
    <property type="entry name" value="HmuY"/>
</dbReference>
<dbReference type="RefSeq" id="WP_135586116.1">
    <property type="nucleotide sequence ID" value="NZ_RQEP01000005.1"/>
</dbReference>
<comment type="caution">
    <text evidence="2">The sequence shown here is derived from an EMBL/GenBank/DDBJ whole genome shotgun (WGS) entry which is preliminary data.</text>
</comment>
<gene>
    <name evidence="2" type="ORF">EHO59_07135</name>
</gene>
<dbReference type="OrthoDB" id="325449at2"/>
<dbReference type="EMBL" id="RQEP01000005">
    <property type="protein sequence ID" value="TGK07861.1"/>
    <property type="molecule type" value="Genomic_DNA"/>
</dbReference>
<evidence type="ECO:0000256" key="1">
    <source>
        <dbReference type="SAM" id="SignalP"/>
    </source>
</evidence>
<proteinExistence type="predicted"/>
<reference evidence="2" key="1">
    <citation type="journal article" date="2019" name="PLoS Negl. Trop. Dis.">
        <title>Revisiting the worldwide diversity of Leptospira species in the environment.</title>
        <authorList>
            <person name="Vincent A.T."/>
            <person name="Schiettekatte O."/>
            <person name="Bourhy P."/>
            <person name="Veyrier F.J."/>
            <person name="Picardeau M."/>
        </authorList>
    </citation>
    <scope>NUCLEOTIDE SEQUENCE [LARGE SCALE GENOMIC DNA]</scope>
    <source>
        <strain evidence="2">SSS9</strain>
    </source>
</reference>
<dbReference type="CDD" id="cd12105">
    <property type="entry name" value="HmuY"/>
    <property type="match status" value="1"/>
</dbReference>
<evidence type="ECO:0000313" key="3">
    <source>
        <dbReference type="Proteomes" id="UP000297453"/>
    </source>
</evidence>
<dbReference type="Pfam" id="PF14064">
    <property type="entry name" value="HmuY"/>
    <property type="match status" value="1"/>
</dbReference>
<dbReference type="Proteomes" id="UP000297453">
    <property type="component" value="Unassembled WGS sequence"/>
</dbReference>
<accession>A0A4R9G8M0</accession>
<name>A0A4R9G8M0_9LEPT</name>
<feature type="chain" id="PRO_5020662430" evidence="1">
    <location>
        <begin position="21"/>
        <end position="212"/>
    </location>
</feature>
<dbReference type="AlphaFoldDB" id="A0A4R9G8M0"/>
<organism evidence="2 3">
    <name type="scientific">Leptospira semungkisensis</name>
    <dbReference type="NCBI Taxonomy" id="2484985"/>
    <lineage>
        <taxon>Bacteria</taxon>
        <taxon>Pseudomonadati</taxon>
        <taxon>Spirochaetota</taxon>
        <taxon>Spirochaetia</taxon>
        <taxon>Leptospirales</taxon>
        <taxon>Leptospiraceae</taxon>
        <taxon>Leptospira</taxon>
    </lineage>
</organism>
<feature type="signal peptide" evidence="1">
    <location>
        <begin position="1"/>
        <end position="20"/>
    </location>
</feature>
<keyword evidence="3" id="KW-1185">Reference proteome</keyword>
<keyword evidence="1" id="KW-0732">Signal</keyword>